<dbReference type="PANTHER" id="PTHR30627:SF24">
    <property type="entry name" value="PENICILLIN-BINDING PROTEIN 4B"/>
    <property type="match status" value="1"/>
</dbReference>
<keyword evidence="3" id="KW-0328">Glycosyltransferase</keyword>
<dbReference type="InterPro" id="IPR050515">
    <property type="entry name" value="Beta-lactam/transpept"/>
</dbReference>
<keyword evidence="4" id="KW-1185">Reference proteome</keyword>
<dbReference type="SUPFAM" id="SSF56601">
    <property type="entry name" value="beta-lactamase/transpeptidase-like"/>
    <property type="match status" value="1"/>
</dbReference>
<name>A0ABU1JBK4_9MICC</name>
<dbReference type="Pfam" id="PF21922">
    <property type="entry name" value="PBP_dimer_2"/>
    <property type="match status" value="1"/>
</dbReference>
<sequence length="491" mass="52105">MNQAIRSSWVVAVALFALILGSVTYVQFFAVDSLKNNPLNNRVISQNYCNERGPILVGGQAIAQSVPSGDSCKFVRQYTDGALYAGLTGFFSRDHGSSGLENEMNNVLVGDSPDQFFDRVGQILSGAQPKGSSVELTIDPAIQKMAYDMLPDGVQGSIVVLNPKTGAIIAMVSKPSYDTNLLAGHDFAAVNSNYQQLVNVPQINMYGSRAYRDTYYPGSIFKLVDTAAALASGKYNKDSVLPNPAVLNFPGTTVGLPNYTSGGCAARSQADFAFALAQSCNTPFASIAADLGQQAITDQATKFGFNDSSLRLPSPVVRSVFPNQENSTLDPASLARSAIGQQDVRATPLEVAMMTAAIANGGTQMKPNLIQAVRTPDLKPITKYDFTPEVLRQSTTPEIAQQITQWMQGVVDNGIGKAAAVPGIPVAGKTGTAESDPTIPDSVKNSWFTGFAPANDPQVVVSIMVQGANILDSNKLTSPNASKLFEAVLKK</sequence>
<dbReference type="InterPro" id="IPR001460">
    <property type="entry name" value="PCN-bd_Tpept"/>
</dbReference>
<comment type="caution">
    <text evidence="3">The sequence shown here is derived from an EMBL/GenBank/DDBJ whole genome shotgun (WGS) entry which is preliminary data.</text>
</comment>
<dbReference type="Gene3D" id="3.90.1310.10">
    <property type="entry name" value="Penicillin-binding protein 2a (Domain 2)"/>
    <property type="match status" value="1"/>
</dbReference>
<evidence type="ECO:0000259" key="1">
    <source>
        <dbReference type="Pfam" id="PF00905"/>
    </source>
</evidence>
<evidence type="ECO:0000259" key="2">
    <source>
        <dbReference type="Pfam" id="PF21922"/>
    </source>
</evidence>
<evidence type="ECO:0000313" key="3">
    <source>
        <dbReference type="EMBL" id="MDR6269797.1"/>
    </source>
</evidence>
<gene>
    <name evidence="3" type="ORF">JOE69_002035</name>
</gene>
<organism evidence="3 4">
    <name type="scientific">Arthrobacter russicus</name>
    <dbReference type="NCBI Taxonomy" id="172040"/>
    <lineage>
        <taxon>Bacteria</taxon>
        <taxon>Bacillati</taxon>
        <taxon>Actinomycetota</taxon>
        <taxon>Actinomycetes</taxon>
        <taxon>Micrococcales</taxon>
        <taxon>Micrococcaceae</taxon>
        <taxon>Arthrobacter</taxon>
    </lineage>
</organism>
<dbReference type="InterPro" id="IPR012338">
    <property type="entry name" value="Beta-lactam/transpept-like"/>
</dbReference>
<reference evidence="3 4" key="1">
    <citation type="submission" date="2023-07" db="EMBL/GenBank/DDBJ databases">
        <title>Sequencing the genomes of 1000 actinobacteria strains.</title>
        <authorList>
            <person name="Klenk H.-P."/>
        </authorList>
    </citation>
    <scope>NUCLEOTIDE SEQUENCE [LARGE SCALE GENOMIC DNA]</scope>
    <source>
        <strain evidence="3 4">DSM 14555</strain>
    </source>
</reference>
<dbReference type="GO" id="GO:0016757">
    <property type="term" value="F:glycosyltransferase activity"/>
    <property type="evidence" value="ECO:0007669"/>
    <property type="project" value="UniProtKB-KW"/>
</dbReference>
<dbReference type="EMBL" id="JAVDQF010000001">
    <property type="protein sequence ID" value="MDR6269797.1"/>
    <property type="molecule type" value="Genomic_DNA"/>
</dbReference>
<evidence type="ECO:0000313" key="4">
    <source>
        <dbReference type="Proteomes" id="UP001185069"/>
    </source>
</evidence>
<dbReference type="Gene3D" id="3.40.710.10">
    <property type="entry name" value="DD-peptidase/beta-lactamase superfamily"/>
    <property type="match status" value="1"/>
</dbReference>
<keyword evidence="3" id="KW-0808">Transferase</keyword>
<proteinExistence type="predicted"/>
<feature type="domain" description="Penicillin-binding protein transpeptidase" evidence="1">
    <location>
        <begin position="156"/>
        <end position="486"/>
    </location>
</feature>
<dbReference type="RefSeq" id="WP_309798390.1">
    <property type="nucleotide sequence ID" value="NZ_BAAAHY010000005.1"/>
</dbReference>
<dbReference type="Proteomes" id="UP001185069">
    <property type="component" value="Unassembled WGS sequence"/>
</dbReference>
<protein>
    <submittedName>
        <fullName evidence="3">Peptidoglycan glycosyltransferase</fullName>
        <ecNumber evidence="3">2.4.1.129</ecNumber>
    </submittedName>
</protein>
<dbReference type="InterPro" id="IPR054120">
    <property type="entry name" value="PBPA_dimer"/>
</dbReference>
<feature type="domain" description="Penicillin binding protein A dimerisation" evidence="2">
    <location>
        <begin position="52"/>
        <end position="134"/>
    </location>
</feature>
<dbReference type="Pfam" id="PF00905">
    <property type="entry name" value="Transpeptidase"/>
    <property type="match status" value="1"/>
</dbReference>
<dbReference type="PANTHER" id="PTHR30627">
    <property type="entry name" value="PEPTIDOGLYCAN D,D-TRANSPEPTIDASE"/>
    <property type="match status" value="1"/>
</dbReference>
<dbReference type="EC" id="2.4.1.129" evidence="3"/>
<accession>A0ABU1JBK4</accession>